<evidence type="ECO:0000259" key="7">
    <source>
        <dbReference type="Pfam" id="PF00082"/>
    </source>
</evidence>
<dbReference type="Proteomes" id="UP001202717">
    <property type="component" value="Chromosome"/>
</dbReference>
<dbReference type="InterPro" id="IPR051048">
    <property type="entry name" value="Peptidase_S8/S53_subtilisin"/>
</dbReference>
<feature type="domain" description="Peptidase S8/S53" evidence="7">
    <location>
        <begin position="81"/>
        <end position="494"/>
    </location>
</feature>
<protein>
    <submittedName>
        <fullName evidence="8">S8 family peptidase</fullName>
    </submittedName>
</protein>
<comment type="similarity">
    <text evidence="1 5">Belongs to the peptidase S8 family.</text>
</comment>
<dbReference type="PANTHER" id="PTHR43399">
    <property type="entry name" value="SUBTILISIN-RELATED"/>
    <property type="match status" value="1"/>
</dbReference>
<evidence type="ECO:0000256" key="5">
    <source>
        <dbReference type="PROSITE-ProRule" id="PRU01240"/>
    </source>
</evidence>
<evidence type="ECO:0000256" key="2">
    <source>
        <dbReference type="ARBA" id="ARBA00022670"/>
    </source>
</evidence>
<proteinExistence type="inferred from homology"/>
<feature type="active site" description="Charge relay system" evidence="5">
    <location>
        <position position="462"/>
    </location>
</feature>
<evidence type="ECO:0000313" key="8">
    <source>
        <dbReference type="EMBL" id="WCO01694.1"/>
    </source>
</evidence>
<dbReference type="PANTHER" id="PTHR43399:SF4">
    <property type="entry name" value="CELL WALL-ASSOCIATED PROTEASE"/>
    <property type="match status" value="1"/>
</dbReference>
<dbReference type="InterPro" id="IPR022398">
    <property type="entry name" value="Peptidase_S8_His-AS"/>
</dbReference>
<organism evidence="8 9">
    <name type="scientific">Psychroserpens ponticola</name>
    <dbReference type="NCBI Taxonomy" id="2932268"/>
    <lineage>
        <taxon>Bacteria</taxon>
        <taxon>Pseudomonadati</taxon>
        <taxon>Bacteroidota</taxon>
        <taxon>Flavobacteriia</taxon>
        <taxon>Flavobacteriales</taxon>
        <taxon>Flavobacteriaceae</taxon>
        <taxon>Psychroserpens</taxon>
    </lineage>
</organism>
<feature type="active site" description="Charge relay system" evidence="5">
    <location>
        <position position="90"/>
    </location>
</feature>
<name>A0ABY7RX16_9FLAO</name>
<dbReference type="PRINTS" id="PR00723">
    <property type="entry name" value="SUBTILISIN"/>
</dbReference>
<dbReference type="SUPFAM" id="SSF52743">
    <property type="entry name" value="Subtilisin-like"/>
    <property type="match status" value="1"/>
</dbReference>
<dbReference type="Pfam" id="PF00082">
    <property type="entry name" value="Peptidase_S8"/>
    <property type="match status" value="1"/>
</dbReference>
<feature type="active site" description="Charge relay system" evidence="5">
    <location>
        <position position="292"/>
    </location>
</feature>
<dbReference type="InterPro" id="IPR034080">
    <property type="entry name" value="Protease_P7-like_dom"/>
</dbReference>
<sequence>MNNYIKYFALLVFFSMFLFGCGGSSAIISTPTENIDSSPIKVSPLTENELKTWSHLDLVKDTIPGMSVEKAYSDIIKRKMGKPVIVAVIDSATDIDHEDLDDVLWTNENEIPNNGKDDDNNGYVDDIHGWNFIGDTYYEQFEYVRLLASGDTNNPRYTEAQEKYNEQFQKYSQLKINSSKLLQDVIDADNAVSKHLKKKDYTQKDISAIKTDNKELQDSVALIDYIFSIDRYDTVEAFKEAVEGDLMTISIRLDYHLNKSHKGRKTEDNPNDLSDVGYGNNNPRPTVKTESHGTHVSGIILAERDNDIGVKGVANNAKLMAIRSTPNGDEYDKDVALAIRYASDNGAKIINMSFGKSFSPHSDWVKDAILYAAAKDVLIVHGSGNDGHNIDLNKNYPNDIINKTSEISDNYITVGALTPRYGSSMVADYSNFGKVNVDVFAPGSEIYSSLPENEYKLQNGTSMSAPNVSGVAALIRSQFPNLTAPQVKQIIMDSGLPINTKVVVGESETIENLADISKSGKIVNAYNALIMASQIGNQ</sequence>
<dbReference type="PROSITE" id="PS51257">
    <property type="entry name" value="PROKAR_LIPOPROTEIN"/>
    <property type="match status" value="1"/>
</dbReference>
<dbReference type="InterPro" id="IPR015500">
    <property type="entry name" value="Peptidase_S8_subtilisin-rel"/>
</dbReference>
<dbReference type="PROSITE" id="PS51892">
    <property type="entry name" value="SUBTILASE"/>
    <property type="match status" value="1"/>
</dbReference>
<dbReference type="InterPro" id="IPR036852">
    <property type="entry name" value="Peptidase_S8/S53_dom_sf"/>
</dbReference>
<keyword evidence="9" id="KW-1185">Reference proteome</keyword>
<reference evidence="8 9" key="1">
    <citation type="submission" date="2023-01" db="EMBL/GenBank/DDBJ databases">
        <title>Psychroserpens ponticola sp. nov., isolated from seawater.</title>
        <authorList>
            <person name="Kristyanto S."/>
            <person name="Jung J."/>
            <person name="Kim J.M."/>
            <person name="Jeon C.O."/>
        </authorList>
    </citation>
    <scope>NUCLEOTIDE SEQUENCE [LARGE SCALE GENOMIC DNA]</scope>
    <source>
        <strain evidence="8 9">MSW6</strain>
    </source>
</reference>
<dbReference type="InterPro" id="IPR023828">
    <property type="entry name" value="Peptidase_S8_Ser-AS"/>
</dbReference>
<evidence type="ECO:0000256" key="6">
    <source>
        <dbReference type="SAM" id="MobiDB-lite"/>
    </source>
</evidence>
<dbReference type="PROSITE" id="PS00137">
    <property type="entry name" value="SUBTILASE_HIS"/>
    <property type="match status" value="1"/>
</dbReference>
<evidence type="ECO:0000256" key="1">
    <source>
        <dbReference type="ARBA" id="ARBA00011073"/>
    </source>
</evidence>
<dbReference type="InterPro" id="IPR000209">
    <property type="entry name" value="Peptidase_S8/S53_dom"/>
</dbReference>
<evidence type="ECO:0000313" key="9">
    <source>
        <dbReference type="Proteomes" id="UP001202717"/>
    </source>
</evidence>
<dbReference type="PROSITE" id="PS00138">
    <property type="entry name" value="SUBTILASE_SER"/>
    <property type="match status" value="1"/>
</dbReference>
<keyword evidence="4 5" id="KW-0720">Serine protease</keyword>
<feature type="region of interest" description="Disordered" evidence="6">
    <location>
        <begin position="261"/>
        <end position="293"/>
    </location>
</feature>
<dbReference type="InterPro" id="IPR017308">
    <property type="entry name" value="Pept_S8_subtilisin_bacteroid"/>
</dbReference>
<gene>
    <name evidence="8" type="ORF">MUN68_016735</name>
</gene>
<dbReference type="RefSeq" id="WP_249992786.1">
    <property type="nucleotide sequence ID" value="NZ_CP116221.1"/>
</dbReference>
<dbReference type="Gene3D" id="3.40.50.200">
    <property type="entry name" value="Peptidase S8/S53 domain"/>
    <property type="match status" value="2"/>
</dbReference>
<keyword evidence="3 5" id="KW-0378">Hydrolase</keyword>
<evidence type="ECO:0000256" key="4">
    <source>
        <dbReference type="ARBA" id="ARBA00022825"/>
    </source>
</evidence>
<keyword evidence="2 5" id="KW-0645">Protease</keyword>
<accession>A0ABY7RX16</accession>
<evidence type="ECO:0000256" key="3">
    <source>
        <dbReference type="ARBA" id="ARBA00022801"/>
    </source>
</evidence>
<dbReference type="PIRSF" id="PIRSF037892">
    <property type="entry name" value="Subtilisin_rel_SRU_0565"/>
    <property type="match status" value="1"/>
</dbReference>
<dbReference type="CDD" id="cd07483">
    <property type="entry name" value="Peptidases_S8_Subtilisin_Novo-like"/>
    <property type="match status" value="1"/>
</dbReference>
<dbReference type="EMBL" id="CP116221">
    <property type="protein sequence ID" value="WCO01694.1"/>
    <property type="molecule type" value="Genomic_DNA"/>
</dbReference>